<sequence length="81" mass="8394">MLRTPNTDPHARPAARRVASAVSESVLPPVRAIAFWLTILLPAVALVALSMGATSVSPPTVVGFLAAYSACAIIGHDHSPH</sequence>
<accession>A0A1P8LVN6</accession>
<gene>
    <name evidence="2" type="ORF">CHINAEXTREME_19565</name>
</gene>
<evidence type="ECO:0000313" key="3">
    <source>
        <dbReference type="Proteomes" id="UP000186547"/>
    </source>
</evidence>
<organism evidence="2 3">
    <name type="scientific">Natronobacterium lacisalsi AJ5</name>
    <dbReference type="NCBI Taxonomy" id="358396"/>
    <lineage>
        <taxon>Archaea</taxon>
        <taxon>Methanobacteriati</taxon>
        <taxon>Methanobacteriota</taxon>
        <taxon>Stenosarchaea group</taxon>
        <taxon>Halobacteria</taxon>
        <taxon>Halobacteriales</taxon>
        <taxon>Natrialbaceae</taxon>
        <taxon>Natronobacterium</taxon>
    </lineage>
</organism>
<evidence type="ECO:0000313" key="2">
    <source>
        <dbReference type="EMBL" id="APW99832.1"/>
    </source>
</evidence>
<name>A0A1P8LVN6_NATLA</name>
<dbReference type="KEGG" id="hlc:CHINAEXTREME19565"/>
<evidence type="ECO:0000256" key="1">
    <source>
        <dbReference type="SAM" id="Phobius"/>
    </source>
</evidence>
<proteinExistence type="predicted"/>
<dbReference type="EMBL" id="CP019285">
    <property type="protein sequence ID" value="APW99832.1"/>
    <property type="molecule type" value="Genomic_DNA"/>
</dbReference>
<dbReference type="AlphaFoldDB" id="A0A1P8LVN6"/>
<dbReference type="InterPro" id="IPR058341">
    <property type="entry name" value="DUF8028"/>
</dbReference>
<feature type="transmembrane region" description="Helical" evidence="1">
    <location>
        <begin position="30"/>
        <end position="49"/>
    </location>
</feature>
<keyword evidence="1" id="KW-1133">Transmembrane helix</keyword>
<reference evidence="2 3" key="1">
    <citation type="journal article" date="2011" name="J. Bacteriol.">
        <title>Genome sequence of Halobiforma lacisalsi AJ5, an extremely halophilic archaeon which harbors a bop gene.</title>
        <authorList>
            <person name="Jiang X."/>
            <person name="Wang S."/>
            <person name="Cheng H."/>
            <person name="Huo Y."/>
            <person name="Zhang X."/>
            <person name="Zhu X."/>
            <person name="Han X."/>
            <person name="Ni P."/>
            <person name="Wu M."/>
        </authorList>
    </citation>
    <scope>NUCLEOTIDE SEQUENCE [LARGE SCALE GENOMIC DNA]</scope>
    <source>
        <strain evidence="2 3">AJ5</strain>
    </source>
</reference>
<keyword evidence="1" id="KW-0472">Membrane</keyword>
<protein>
    <submittedName>
        <fullName evidence="2">Uncharacterized protein</fullName>
    </submittedName>
</protein>
<keyword evidence="1" id="KW-0812">Transmembrane</keyword>
<dbReference type="Pfam" id="PF26071">
    <property type="entry name" value="DUF8028"/>
    <property type="match status" value="1"/>
</dbReference>
<dbReference type="Proteomes" id="UP000186547">
    <property type="component" value="Chromosome"/>
</dbReference>